<dbReference type="Gene3D" id="3.40.190.10">
    <property type="entry name" value="Periplasmic binding protein-like II"/>
    <property type="match status" value="1"/>
</dbReference>
<dbReference type="GO" id="GO:1904680">
    <property type="term" value="F:peptide transmembrane transporter activity"/>
    <property type="evidence" value="ECO:0007669"/>
    <property type="project" value="TreeGrafter"/>
</dbReference>
<feature type="compositionally biased region" description="Acidic residues" evidence="1">
    <location>
        <begin position="587"/>
        <end position="632"/>
    </location>
</feature>
<dbReference type="GO" id="GO:0042597">
    <property type="term" value="C:periplasmic space"/>
    <property type="evidence" value="ECO:0007669"/>
    <property type="project" value="UniProtKB-ARBA"/>
</dbReference>
<dbReference type="EMBL" id="BMIS01000003">
    <property type="protein sequence ID" value="GGE64301.1"/>
    <property type="molecule type" value="Genomic_DNA"/>
</dbReference>
<dbReference type="InterPro" id="IPR039424">
    <property type="entry name" value="SBP_5"/>
</dbReference>
<dbReference type="Gene3D" id="3.10.105.10">
    <property type="entry name" value="Dipeptide-binding Protein, Domain 3"/>
    <property type="match status" value="1"/>
</dbReference>
<dbReference type="Proteomes" id="UP000633136">
    <property type="component" value="Unassembled WGS sequence"/>
</dbReference>
<dbReference type="InterPro" id="IPR000914">
    <property type="entry name" value="SBP_5_dom"/>
</dbReference>
<reference evidence="4" key="1">
    <citation type="journal article" date="2014" name="Int. J. Syst. Evol. Microbiol.">
        <title>Complete genome sequence of Corynebacterium casei LMG S-19264T (=DSM 44701T), isolated from a smear-ripened cheese.</title>
        <authorList>
            <consortium name="US DOE Joint Genome Institute (JGI-PGF)"/>
            <person name="Walter F."/>
            <person name="Albersmeier A."/>
            <person name="Kalinowski J."/>
            <person name="Ruckert C."/>
        </authorList>
    </citation>
    <scope>NUCLEOTIDE SEQUENCE</scope>
    <source>
        <strain evidence="4">CGMCC 1.15388</strain>
    </source>
</reference>
<comment type="caution">
    <text evidence="4">The sequence shown here is derived from an EMBL/GenBank/DDBJ whole genome shotgun (WGS) entry which is preliminary data.</text>
</comment>
<evidence type="ECO:0000313" key="5">
    <source>
        <dbReference type="Proteomes" id="UP000633136"/>
    </source>
</evidence>
<evidence type="ECO:0000256" key="2">
    <source>
        <dbReference type="SAM" id="SignalP"/>
    </source>
</evidence>
<feature type="region of interest" description="Disordered" evidence="1">
    <location>
        <begin position="575"/>
        <end position="632"/>
    </location>
</feature>
<dbReference type="PROSITE" id="PS51257">
    <property type="entry name" value="PROKAR_LIPOPROTEIN"/>
    <property type="match status" value="1"/>
</dbReference>
<sequence length="632" mass="69513">MAYRRNRRGTLALAVVAVGTLALSACGNGDGGGSGPEGGALSGDLDEVYDINEASVEDLQEGGQLTLPVTNMGPNFNGMTNAGNSEAVRSIVSAIDTTGAWRLDPEGEFVLNEDFVLSAEQEILEDGTQTMHYELNPEATWNDGTPIDFYTYEHTVNIRSGSEEGFDLVATTAYDQIESIEMGEDEWSFTITMEEPYQPWQTIFNSGSRGDGTLVHPEVDTAEDFNEGYVNDLRPEYRAGPFTVDTLDMSANVASLVPNEDWWGDEPVLERLNFAQYETNASIPAFQNGEIDSVGINTAPRYEELTDWSEEGYDIRRGQRMATCGFLLNGDSGNLSDVAVREAIFRTLDREQIADVQFEGVNWEEDTPSGWLLMPFQDEYEDVYPVEDNDPEGAGEVLEEAGWTYENDGDDYRSQDGEELRVVFNTFGDDPIGEAQAQAAQTMAAEAGINLDIDNQGSAQFGEVVGNRDFGMVNMCYGKAGADPTSGTNQFYSSQEGNLTGLSDDELDQRIEENFATEDDEERFAEAVAIEEEAISTYFHYLATANGPEIFAFREGLANYGPALFETTDWTTVGWLEDAGHDGSDSGVDEDELEETDPDEVDEEGVPLDEAEDETEEEDEAEEGTEEDDTEE</sequence>
<feature type="signal peptide" evidence="2">
    <location>
        <begin position="1"/>
        <end position="27"/>
    </location>
</feature>
<dbReference type="PANTHER" id="PTHR30290">
    <property type="entry name" value="PERIPLASMIC BINDING COMPONENT OF ABC TRANSPORTER"/>
    <property type="match status" value="1"/>
</dbReference>
<dbReference type="GO" id="GO:0043190">
    <property type="term" value="C:ATP-binding cassette (ABC) transporter complex"/>
    <property type="evidence" value="ECO:0007669"/>
    <property type="project" value="InterPro"/>
</dbReference>
<dbReference type="AlphaFoldDB" id="A0A917AP73"/>
<name>A0A917AP73_9MICC</name>
<dbReference type="SUPFAM" id="SSF53850">
    <property type="entry name" value="Periplasmic binding protein-like II"/>
    <property type="match status" value="1"/>
</dbReference>
<organism evidence="4 5">
    <name type="scientific">Nesterenkonia cremea</name>
    <dbReference type="NCBI Taxonomy" id="1882340"/>
    <lineage>
        <taxon>Bacteria</taxon>
        <taxon>Bacillati</taxon>
        <taxon>Actinomycetota</taxon>
        <taxon>Actinomycetes</taxon>
        <taxon>Micrococcales</taxon>
        <taxon>Micrococcaceae</taxon>
        <taxon>Nesterenkonia</taxon>
    </lineage>
</organism>
<evidence type="ECO:0000256" key="1">
    <source>
        <dbReference type="SAM" id="MobiDB-lite"/>
    </source>
</evidence>
<gene>
    <name evidence="4" type="primary">oppA</name>
    <name evidence="4" type="ORF">GCM10011401_09280</name>
</gene>
<keyword evidence="2" id="KW-0732">Signal</keyword>
<evidence type="ECO:0000313" key="4">
    <source>
        <dbReference type="EMBL" id="GGE64301.1"/>
    </source>
</evidence>
<dbReference type="Pfam" id="PF00496">
    <property type="entry name" value="SBP_bac_5"/>
    <property type="match status" value="1"/>
</dbReference>
<proteinExistence type="predicted"/>
<keyword evidence="5" id="KW-1185">Reference proteome</keyword>
<evidence type="ECO:0000259" key="3">
    <source>
        <dbReference type="Pfam" id="PF00496"/>
    </source>
</evidence>
<feature type="chain" id="PRO_5039292984" evidence="2">
    <location>
        <begin position="28"/>
        <end position="632"/>
    </location>
</feature>
<dbReference type="RefSeq" id="WP_188683183.1">
    <property type="nucleotide sequence ID" value="NZ_BMIS01000003.1"/>
</dbReference>
<reference evidence="4" key="2">
    <citation type="submission" date="2020-09" db="EMBL/GenBank/DDBJ databases">
        <authorList>
            <person name="Sun Q."/>
            <person name="Zhou Y."/>
        </authorList>
    </citation>
    <scope>NUCLEOTIDE SEQUENCE</scope>
    <source>
        <strain evidence="4">CGMCC 1.15388</strain>
    </source>
</reference>
<dbReference type="InterPro" id="IPR030678">
    <property type="entry name" value="Peptide/Ni-bd"/>
</dbReference>
<dbReference type="PIRSF" id="PIRSF002741">
    <property type="entry name" value="MppA"/>
    <property type="match status" value="1"/>
</dbReference>
<protein>
    <submittedName>
        <fullName evidence="4">Peptide ABC transporter substrate-binding protein</fullName>
    </submittedName>
</protein>
<dbReference type="Gene3D" id="3.90.76.10">
    <property type="entry name" value="Dipeptide-binding Protein, Domain 1"/>
    <property type="match status" value="1"/>
</dbReference>
<dbReference type="PANTHER" id="PTHR30290:SF65">
    <property type="entry name" value="MONOACYL PHOSPHATIDYLINOSITOL TETRAMANNOSIDE-BINDING PROTEIN LPQW-RELATED"/>
    <property type="match status" value="1"/>
</dbReference>
<dbReference type="GO" id="GO:0015833">
    <property type="term" value="P:peptide transport"/>
    <property type="evidence" value="ECO:0007669"/>
    <property type="project" value="TreeGrafter"/>
</dbReference>
<feature type="domain" description="Solute-binding protein family 5" evidence="3">
    <location>
        <begin position="124"/>
        <end position="497"/>
    </location>
</feature>
<dbReference type="CDD" id="cd08501">
    <property type="entry name" value="PBP2_Lpqw"/>
    <property type="match status" value="1"/>
</dbReference>
<accession>A0A917AP73</accession>